<dbReference type="EMBL" id="JBBXMP010000015">
    <property type="protein sequence ID" value="KAL0068969.1"/>
    <property type="molecule type" value="Genomic_DNA"/>
</dbReference>
<feature type="coiled-coil region" evidence="1">
    <location>
        <begin position="75"/>
        <end position="123"/>
    </location>
</feature>
<sequence>MSLHEDLERLSIGALADATNSVQGATQPPIRLIVISDSEEETLERPKRNVDPKKLRSEVNRLTSKQVNISLTRKWTEAQKAAKEAAKQRDDVERERKDEARMKRAAEAECAILRKQILEAGERLRRAEAGRADQLVAQSLSGSQIDVLQAERVAIQAERGAIQNERNAIQIERNTIQSERHSMQTERQELSETIADLKKQRIVSGSL</sequence>
<evidence type="ECO:0000313" key="2">
    <source>
        <dbReference type="EMBL" id="KAL0068969.1"/>
    </source>
</evidence>
<keyword evidence="3" id="KW-1185">Reference proteome</keyword>
<proteinExistence type="predicted"/>
<gene>
    <name evidence="2" type="ORF">AAF712_003962</name>
</gene>
<evidence type="ECO:0000313" key="3">
    <source>
        <dbReference type="Proteomes" id="UP001437256"/>
    </source>
</evidence>
<dbReference type="Proteomes" id="UP001437256">
    <property type="component" value="Unassembled WGS sequence"/>
</dbReference>
<keyword evidence="1" id="KW-0175">Coiled coil</keyword>
<protein>
    <submittedName>
        <fullName evidence="2">Uncharacterized protein</fullName>
    </submittedName>
</protein>
<evidence type="ECO:0000256" key="1">
    <source>
        <dbReference type="SAM" id="Coils"/>
    </source>
</evidence>
<accession>A0ABR3A6L1</accession>
<reference evidence="2 3" key="1">
    <citation type="submission" date="2024-05" db="EMBL/GenBank/DDBJ databases">
        <title>A draft genome resource for the thread blight pathogen Marasmius tenuissimus strain MS-2.</title>
        <authorList>
            <person name="Yulfo-Soto G.E."/>
            <person name="Baruah I.K."/>
            <person name="Amoako-Attah I."/>
            <person name="Bukari Y."/>
            <person name="Meinhardt L.W."/>
            <person name="Bailey B.A."/>
            <person name="Cohen S.P."/>
        </authorList>
    </citation>
    <scope>NUCLEOTIDE SEQUENCE [LARGE SCALE GENOMIC DNA]</scope>
    <source>
        <strain evidence="2 3">MS-2</strain>
    </source>
</reference>
<name>A0ABR3A6L1_9AGAR</name>
<comment type="caution">
    <text evidence="2">The sequence shown here is derived from an EMBL/GenBank/DDBJ whole genome shotgun (WGS) entry which is preliminary data.</text>
</comment>
<organism evidence="2 3">
    <name type="scientific">Marasmius tenuissimus</name>
    <dbReference type="NCBI Taxonomy" id="585030"/>
    <lineage>
        <taxon>Eukaryota</taxon>
        <taxon>Fungi</taxon>
        <taxon>Dikarya</taxon>
        <taxon>Basidiomycota</taxon>
        <taxon>Agaricomycotina</taxon>
        <taxon>Agaricomycetes</taxon>
        <taxon>Agaricomycetidae</taxon>
        <taxon>Agaricales</taxon>
        <taxon>Marasmiineae</taxon>
        <taxon>Marasmiaceae</taxon>
        <taxon>Marasmius</taxon>
    </lineage>
</organism>